<feature type="transmembrane region" description="Helical" evidence="1">
    <location>
        <begin position="169"/>
        <end position="188"/>
    </location>
</feature>
<name>B1VAI7_PHYAS</name>
<keyword evidence="1" id="KW-0472">Membrane</keyword>
<evidence type="ECO:0000256" key="1">
    <source>
        <dbReference type="SAM" id="Phobius"/>
    </source>
</evidence>
<organism evidence="2 3">
    <name type="scientific">Phytoplasma australiense</name>
    <dbReference type="NCBI Taxonomy" id="59748"/>
    <lineage>
        <taxon>Bacteria</taxon>
        <taxon>Bacillati</taxon>
        <taxon>Mycoplasmatota</taxon>
        <taxon>Mollicutes</taxon>
        <taxon>Acholeplasmatales</taxon>
        <taxon>Acholeplasmataceae</taxon>
        <taxon>Candidatus Phytoplasma</taxon>
        <taxon>16SrXII (Stolbur group)</taxon>
    </lineage>
</organism>
<dbReference type="Pfam" id="PF01066">
    <property type="entry name" value="CDP-OH_P_transf"/>
    <property type="match status" value="1"/>
</dbReference>
<accession>B1VAI7</accession>
<dbReference type="InterPro" id="IPR000462">
    <property type="entry name" value="CDP-OH_P_trans"/>
</dbReference>
<dbReference type="Gene3D" id="1.20.120.1760">
    <property type="match status" value="1"/>
</dbReference>
<feature type="transmembrane region" description="Helical" evidence="1">
    <location>
        <begin position="35"/>
        <end position="52"/>
    </location>
</feature>
<proteinExistence type="predicted"/>
<reference evidence="2 3" key="1">
    <citation type="journal article" date="2008" name="J. Bacteriol.">
        <title>Comparative genome analysis of 'Candidatus Phytoplasma australiense' (subgroup tuf-Australia I; rp-A) and 'Ca. Phytoplasma asteris' strains OY-M and AY-WB.</title>
        <authorList>
            <person name="Tran-Nguyen L.T."/>
            <person name="Kube M."/>
            <person name="Schneider B."/>
            <person name="Reinhardt R."/>
            <person name="Gibb K.S."/>
        </authorList>
    </citation>
    <scope>NUCLEOTIDE SEQUENCE [LARGE SCALE GENOMIC DNA]</scope>
</reference>
<dbReference type="STRING" id="59748.PA0626"/>
<dbReference type="KEGG" id="pal:PA0626"/>
<evidence type="ECO:0000313" key="2">
    <source>
        <dbReference type="EMBL" id="CAM11960.1"/>
    </source>
</evidence>
<dbReference type="eggNOG" id="COG1183">
    <property type="taxonomic scope" value="Bacteria"/>
</dbReference>
<feature type="transmembrane region" description="Helical" evidence="1">
    <location>
        <begin position="12"/>
        <end position="29"/>
    </location>
</feature>
<dbReference type="AlphaFoldDB" id="B1VAI7"/>
<evidence type="ECO:0000313" key="3">
    <source>
        <dbReference type="Proteomes" id="UP000008323"/>
    </source>
</evidence>
<protein>
    <submittedName>
        <fullName evidence="2">Phosphatidylserine synthase</fullName>
    </submittedName>
</protein>
<keyword evidence="1" id="KW-0812">Transmembrane</keyword>
<dbReference type="GO" id="GO:0008654">
    <property type="term" value="P:phospholipid biosynthetic process"/>
    <property type="evidence" value="ECO:0007669"/>
    <property type="project" value="InterPro"/>
</dbReference>
<feature type="transmembrane region" description="Helical" evidence="1">
    <location>
        <begin position="73"/>
        <end position="92"/>
    </location>
</feature>
<gene>
    <name evidence="2" type="primary">pssA</name>
    <name evidence="2" type="ordered locus">PA0626</name>
</gene>
<feature type="transmembrane region" description="Helical" evidence="1">
    <location>
        <begin position="139"/>
        <end position="157"/>
    </location>
</feature>
<sequence length="221" mass="25597">MFLGLYNYTTYLTYLNLLSGFFGIIFAVQGQYIPALIFLLLSGICDMFDGLVSKTKKNRTLFDKRYGVQIDSLADIISFGVLPIFINYSLAFKNNKQEYPFHEYFIWPVWGLYLLAVLIRLAYYNTLSENDINKGSKKFIGFPVTTSAIVFPLLGFFTKLNDSYPWFKIHLGSIMILTFLFLCDKIIIRKPKYKKTIIIFGLFGLVEIFILFGVHILRTRS</sequence>
<dbReference type="GO" id="GO:0016020">
    <property type="term" value="C:membrane"/>
    <property type="evidence" value="ECO:0007669"/>
    <property type="project" value="InterPro"/>
</dbReference>
<dbReference type="InterPro" id="IPR043130">
    <property type="entry name" value="CDP-OH_PTrfase_TM_dom"/>
</dbReference>
<keyword evidence="1" id="KW-1133">Transmembrane helix</keyword>
<feature type="transmembrane region" description="Helical" evidence="1">
    <location>
        <begin position="104"/>
        <end position="127"/>
    </location>
</feature>
<dbReference type="Proteomes" id="UP000008323">
    <property type="component" value="Chromosome"/>
</dbReference>
<feature type="transmembrane region" description="Helical" evidence="1">
    <location>
        <begin position="197"/>
        <end position="217"/>
    </location>
</feature>
<dbReference type="GO" id="GO:0016780">
    <property type="term" value="F:phosphotransferase activity, for other substituted phosphate groups"/>
    <property type="evidence" value="ECO:0007669"/>
    <property type="project" value="InterPro"/>
</dbReference>
<dbReference type="EMBL" id="AM422018">
    <property type="protein sequence ID" value="CAM11960.1"/>
    <property type="molecule type" value="Genomic_DNA"/>
</dbReference>